<evidence type="ECO:0000313" key="4">
    <source>
        <dbReference type="EMBL" id="MBU3877491.1"/>
    </source>
</evidence>
<dbReference type="PROSITE" id="PS51257">
    <property type="entry name" value="PROKAR_LIPOPROTEIN"/>
    <property type="match status" value="1"/>
</dbReference>
<comment type="subcellular location">
    <subcellularLocation>
        <location evidence="1">Periplasm</location>
    </subcellularLocation>
</comment>
<gene>
    <name evidence="4" type="ORF">HGO97_016935</name>
</gene>
<name>A0ABS6D7S2_9FIRM</name>
<comment type="similarity">
    <text evidence="2">Belongs to the bacterial solute-binding protein SsuA/TauA family.</text>
</comment>
<dbReference type="RefSeq" id="WP_216244076.1">
    <property type="nucleotide sequence ID" value="NZ_JABACJ020000019.1"/>
</dbReference>
<dbReference type="PANTHER" id="PTHR30024">
    <property type="entry name" value="ALIPHATIC SULFONATES-BINDING PROTEIN-RELATED"/>
    <property type="match status" value="1"/>
</dbReference>
<evidence type="ECO:0000256" key="3">
    <source>
        <dbReference type="ARBA" id="ARBA00022729"/>
    </source>
</evidence>
<accession>A0ABS6D7S2</accession>
<evidence type="ECO:0000256" key="2">
    <source>
        <dbReference type="ARBA" id="ARBA00010742"/>
    </source>
</evidence>
<protein>
    <submittedName>
        <fullName evidence="4">ABC transporter substrate-binding protein</fullName>
    </submittedName>
</protein>
<dbReference type="EMBL" id="JABACJ020000019">
    <property type="protein sequence ID" value="MBU3877491.1"/>
    <property type="molecule type" value="Genomic_DNA"/>
</dbReference>
<keyword evidence="5" id="KW-1185">Reference proteome</keyword>
<dbReference type="PANTHER" id="PTHR30024:SF47">
    <property type="entry name" value="TAURINE-BINDING PERIPLASMIC PROTEIN"/>
    <property type="match status" value="1"/>
</dbReference>
<evidence type="ECO:0000256" key="1">
    <source>
        <dbReference type="ARBA" id="ARBA00004418"/>
    </source>
</evidence>
<reference evidence="4 5" key="1">
    <citation type="submission" date="2021-06" db="EMBL/GenBank/DDBJ databases">
        <title>Faecalicatena sp. nov. isolated from porcine feces.</title>
        <authorList>
            <person name="Oh B.S."/>
            <person name="Lee J.H."/>
        </authorList>
    </citation>
    <scope>NUCLEOTIDE SEQUENCE [LARGE SCALE GENOMIC DNA]</scope>
    <source>
        <strain evidence="4 5">AGMB00832</strain>
    </source>
</reference>
<organism evidence="4 5">
    <name type="scientific">Faecalicatena faecalis</name>
    <dbReference type="NCBI Taxonomy" id="2726362"/>
    <lineage>
        <taxon>Bacteria</taxon>
        <taxon>Bacillati</taxon>
        <taxon>Bacillota</taxon>
        <taxon>Clostridia</taxon>
        <taxon>Lachnospirales</taxon>
        <taxon>Lachnospiraceae</taxon>
        <taxon>Faecalicatena</taxon>
    </lineage>
</organism>
<dbReference type="Pfam" id="PF13379">
    <property type="entry name" value="NMT1_2"/>
    <property type="match status" value="1"/>
</dbReference>
<proteinExistence type="inferred from homology"/>
<keyword evidence="3" id="KW-0732">Signal</keyword>
<evidence type="ECO:0000313" key="5">
    <source>
        <dbReference type="Proteomes" id="UP000723714"/>
    </source>
</evidence>
<dbReference type="Proteomes" id="UP000723714">
    <property type="component" value="Unassembled WGS sequence"/>
</dbReference>
<sequence length="356" mass="40000">MKKKELLIYTVILMLVISACSRQMHTEKDRQEEKTAGQTLTPLRVAVQPYYISSAVGYVMEKGLDKEFGLELIPVEYPSGAEQIVDIEKNQYDVATVGAAFLYPLVENKGVVIGEHICSTGGDAIYVRNGSSILDVKGFNPTYPEVCGDLETVRGSKILMNVNTTQQYLGMKWLESIGVKKSSVKLAYGTFEDNYDRFLKGEGDIAVLSAPYSYRAEKEGFQKAADTRSLHTEIYEVILATKEAHKEKRDELVRFMECLLYANEMLEADQEKKIEACGNWYKSQGQKVSRENLEAECKDKLLVTRENYEVGQFGDFEMKYAEYMAAIGNIPPIGLPNVEANVDRELFQEAFAGGEN</sequence>
<comment type="caution">
    <text evidence="4">The sequence shown here is derived from an EMBL/GenBank/DDBJ whole genome shotgun (WGS) entry which is preliminary data.</text>
</comment>